<dbReference type="Pfam" id="PF00672">
    <property type="entry name" value="HAMP"/>
    <property type="match status" value="1"/>
</dbReference>
<comment type="subcellular location">
    <subcellularLocation>
        <location evidence="1">Cell membrane</location>
        <topology evidence="1">Multi-pass membrane protein</topology>
    </subcellularLocation>
</comment>
<feature type="coiled-coil region" evidence="8">
    <location>
        <begin position="272"/>
        <end position="316"/>
    </location>
</feature>
<dbReference type="GO" id="GO:0005886">
    <property type="term" value="C:plasma membrane"/>
    <property type="evidence" value="ECO:0007669"/>
    <property type="project" value="UniProtKB-SubCell"/>
</dbReference>
<feature type="domain" description="HAMP" evidence="11">
    <location>
        <begin position="228"/>
        <end position="280"/>
    </location>
</feature>
<dbReference type="FunFam" id="1.10.287.950:FF:000001">
    <property type="entry name" value="Methyl-accepting chemotaxis sensory transducer"/>
    <property type="match status" value="1"/>
</dbReference>
<dbReference type="Gene3D" id="1.10.287.950">
    <property type="entry name" value="Methyl-accepting chemotaxis protein"/>
    <property type="match status" value="1"/>
</dbReference>
<sequence length="617" mass="65272">MLRSFSISSRLFCLLALVALFVAAVVWSFYGGITSMKEEAVRETQKAMLDGQRQKLQVGTHALALAVGQAIAAVPDPGQRVELIRAMVDPIRFEEDKSGYYFVYQGTVNVALPPKKEVQGKDLGENKDPGGVYYVRELAARARGGGGFVEYVFPKPGQGDQPKLSYSEMIPGTDMWIGTGIYIDNIDKEKARIAGVLDASTSSILRVILGSVGGVFAILAVLCIAIARSIVRPIREAATAAQDIASGNLDVRLGVAGKDEAARLEMALNTMADALRDNIRDITAKTALAEEKARQADQAKLLAEEASKRAETAKSEGMADAARRLESVAAAMTGSTKAISGRAEEIRGRTVHQRDRIQETATAMEEMNATVLEVAKNAGEAATGAESSRGKAQEGQEVVDGSVTSMRAIRDQAQTLSANMTELGRMAEDIGRIMTVILDIADQTNLLALNAAIEAARAGDAGRGFAVVADEVRKLAEKTMGAAKEVGDSIRAIQNVARENVAGMERAAAAITEATELSGRSGRMLREIVDSAQSSAGQIHSIATAAEEQSAASEEINRAIEEINAIALDIAATMDDTVNDIHSLTEQADALRGVIDSLMEEAGQAGQAGGGGPRAIR</sequence>
<dbReference type="CDD" id="cd11386">
    <property type="entry name" value="MCP_signal"/>
    <property type="match status" value="1"/>
</dbReference>
<gene>
    <name evidence="12" type="ORF">ASZ90_001274</name>
</gene>
<evidence type="ECO:0000256" key="5">
    <source>
        <dbReference type="ARBA" id="ARBA00023136"/>
    </source>
</evidence>
<dbReference type="InterPro" id="IPR004010">
    <property type="entry name" value="Double_Cache_2"/>
</dbReference>
<evidence type="ECO:0000256" key="4">
    <source>
        <dbReference type="ARBA" id="ARBA00022989"/>
    </source>
</evidence>
<comment type="similarity">
    <text evidence="7">Belongs to the methyl-accepting chemotaxis (MCP) protein family.</text>
</comment>
<dbReference type="InterPro" id="IPR003660">
    <property type="entry name" value="HAMP_dom"/>
</dbReference>
<keyword evidence="6" id="KW-0807">Transducer</keyword>
<dbReference type="InterPro" id="IPR033480">
    <property type="entry name" value="sCache_2"/>
</dbReference>
<evidence type="ECO:0000256" key="1">
    <source>
        <dbReference type="ARBA" id="ARBA00004651"/>
    </source>
</evidence>
<organism evidence="12">
    <name type="scientific">hydrocarbon metagenome</name>
    <dbReference type="NCBI Taxonomy" id="938273"/>
    <lineage>
        <taxon>unclassified sequences</taxon>
        <taxon>metagenomes</taxon>
        <taxon>ecological metagenomes</taxon>
    </lineage>
</organism>
<keyword evidence="5 9" id="KW-0472">Membrane</keyword>
<name>A0A0W8G766_9ZZZZ</name>
<dbReference type="SMART" id="SM00304">
    <property type="entry name" value="HAMP"/>
    <property type="match status" value="1"/>
</dbReference>
<keyword evidence="2" id="KW-1003">Cell membrane</keyword>
<dbReference type="Gene3D" id="3.30.450.20">
    <property type="entry name" value="PAS domain"/>
    <property type="match status" value="1"/>
</dbReference>
<evidence type="ECO:0000256" key="6">
    <source>
        <dbReference type="ARBA" id="ARBA00023224"/>
    </source>
</evidence>
<evidence type="ECO:0000313" key="12">
    <source>
        <dbReference type="EMBL" id="KUG28849.1"/>
    </source>
</evidence>
<evidence type="ECO:0000256" key="3">
    <source>
        <dbReference type="ARBA" id="ARBA00022692"/>
    </source>
</evidence>
<keyword evidence="3 9" id="KW-0812">Transmembrane</keyword>
<reference evidence="12" key="1">
    <citation type="journal article" date="2015" name="Proc. Natl. Acad. Sci. U.S.A.">
        <title>Networks of energetic and metabolic interactions define dynamics in microbial communities.</title>
        <authorList>
            <person name="Embree M."/>
            <person name="Liu J.K."/>
            <person name="Al-Bassam M.M."/>
            <person name="Zengler K."/>
        </authorList>
    </citation>
    <scope>NUCLEOTIDE SEQUENCE</scope>
</reference>
<evidence type="ECO:0000259" key="10">
    <source>
        <dbReference type="PROSITE" id="PS50111"/>
    </source>
</evidence>
<dbReference type="Pfam" id="PF08269">
    <property type="entry name" value="dCache_2"/>
    <property type="match status" value="1"/>
</dbReference>
<keyword evidence="4 9" id="KW-1133">Transmembrane helix</keyword>
<dbReference type="SMART" id="SM01049">
    <property type="entry name" value="Cache_2"/>
    <property type="match status" value="1"/>
</dbReference>
<dbReference type="PANTHER" id="PTHR32089:SF112">
    <property type="entry name" value="LYSOZYME-LIKE PROTEIN-RELATED"/>
    <property type="match status" value="1"/>
</dbReference>
<dbReference type="AlphaFoldDB" id="A0A0W8G766"/>
<evidence type="ECO:0000256" key="8">
    <source>
        <dbReference type="SAM" id="Coils"/>
    </source>
</evidence>
<dbReference type="PANTHER" id="PTHR32089">
    <property type="entry name" value="METHYL-ACCEPTING CHEMOTAXIS PROTEIN MCPB"/>
    <property type="match status" value="1"/>
</dbReference>
<dbReference type="PROSITE" id="PS50885">
    <property type="entry name" value="HAMP"/>
    <property type="match status" value="1"/>
</dbReference>
<dbReference type="PROSITE" id="PS50111">
    <property type="entry name" value="CHEMOTAXIS_TRANSDUC_2"/>
    <property type="match status" value="1"/>
</dbReference>
<dbReference type="GO" id="GO:0007165">
    <property type="term" value="P:signal transduction"/>
    <property type="evidence" value="ECO:0007669"/>
    <property type="project" value="UniProtKB-KW"/>
</dbReference>
<keyword evidence="8" id="KW-0175">Coiled coil</keyword>
<comment type="caution">
    <text evidence="12">The sequence shown here is derived from an EMBL/GenBank/DDBJ whole genome shotgun (WGS) entry which is preliminary data.</text>
</comment>
<evidence type="ECO:0000259" key="11">
    <source>
        <dbReference type="PROSITE" id="PS50885"/>
    </source>
</evidence>
<dbReference type="SMART" id="SM00283">
    <property type="entry name" value="MA"/>
    <property type="match status" value="1"/>
</dbReference>
<feature type="domain" description="Methyl-accepting transducer" evidence="10">
    <location>
        <begin position="328"/>
        <end position="564"/>
    </location>
</feature>
<dbReference type="SUPFAM" id="SSF58104">
    <property type="entry name" value="Methyl-accepting chemotaxis protein (MCP) signaling domain"/>
    <property type="match status" value="1"/>
</dbReference>
<dbReference type="CDD" id="cd06225">
    <property type="entry name" value="HAMP"/>
    <property type="match status" value="1"/>
</dbReference>
<dbReference type="InterPro" id="IPR004089">
    <property type="entry name" value="MCPsignal_dom"/>
</dbReference>
<dbReference type="EMBL" id="LNQE01000169">
    <property type="protein sequence ID" value="KUG28849.1"/>
    <property type="molecule type" value="Genomic_DNA"/>
</dbReference>
<feature type="coiled-coil region" evidence="8">
    <location>
        <begin position="542"/>
        <end position="601"/>
    </location>
</feature>
<accession>A0A0W8G766</accession>
<evidence type="ECO:0000256" key="9">
    <source>
        <dbReference type="SAM" id="Phobius"/>
    </source>
</evidence>
<evidence type="ECO:0000256" key="2">
    <source>
        <dbReference type="ARBA" id="ARBA00022475"/>
    </source>
</evidence>
<dbReference type="Pfam" id="PF00015">
    <property type="entry name" value="MCPsignal"/>
    <property type="match status" value="1"/>
</dbReference>
<evidence type="ECO:0000256" key="7">
    <source>
        <dbReference type="ARBA" id="ARBA00029447"/>
    </source>
</evidence>
<dbReference type="Gene3D" id="1.10.8.500">
    <property type="entry name" value="HAMP domain in histidine kinase"/>
    <property type="match status" value="1"/>
</dbReference>
<protein>
    <submittedName>
        <fullName evidence="12">Methyl-accepting chemotaxis protein</fullName>
    </submittedName>
</protein>
<proteinExistence type="inferred from homology"/>
<feature type="transmembrane region" description="Helical" evidence="9">
    <location>
        <begin position="207"/>
        <end position="227"/>
    </location>
</feature>